<organism evidence="2 3">
    <name type="scientific">Flavobacterium arsenatis</name>
    <dbReference type="NCBI Taxonomy" id="1484332"/>
    <lineage>
        <taxon>Bacteria</taxon>
        <taxon>Pseudomonadati</taxon>
        <taxon>Bacteroidota</taxon>
        <taxon>Flavobacteriia</taxon>
        <taxon>Flavobacteriales</taxon>
        <taxon>Flavobacteriaceae</taxon>
        <taxon>Flavobacterium</taxon>
    </lineage>
</organism>
<name>A0ABU1TUP4_9FLAO</name>
<keyword evidence="3" id="KW-1185">Reference proteome</keyword>
<accession>A0ABU1TUP4</accession>
<keyword evidence="1" id="KW-0732">Signal</keyword>
<evidence type="ECO:0000313" key="2">
    <source>
        <dbReference type="EMBL" id="MDR6969527.1"/>
    </source>
</evidence>
<dbReference type="RefSeq" id="WP_310028686.1">
    <property type="nucleotide sequence ID" value="NZ_JAVDVI010000023.1"/>
</dbReference>
<feature type="signal peptide" evidence="1">
    <location>
        <begin position="1"/>
        <end position="20"/>
    </location>
</feature>
<protein>
    <recommendedName>
        <fullName evidence="4">Lipoprotein</fullName>
    </recommendedName>
</protein>
<dbReference type="Proteomes" id="UP001255185">
    <property type="component" value="Unassembled WGS sequence"/>
</dbReference>
<sequence length="175" mass="19844">MKHKIILPIAMLIISLTSCTTSRSVVNNCNAQPQKLNIENINGMYAGKGLWNEFHVNKTTKIDTTKYSENVQTKIYFDGKKYITATVYDNGVKKNEVTVKAKVYKDYVSIKKHHKLLPFLPFYFYSDVHKFVLYNNAENDLGLCGYGSTTMVILIMSGGKGGDYSATYKRIMAEK</sequence>
<comment type="caution">
    <text evidence="2">The sequence shown here is derived from an EMBL/GenBank/DDBJ whole genome shotgun (WGS) entry which is preliminary data.</text>
</comment>
<reference evidence="2 3" key="1">
    <citation type="submission" date="2023-07" db="EMBL/GenBank/DDBJ databases">
        <title>Sorghum-associated microbial communities from plants grown in Nebraska, USA.</title>
        <authorList>
            <person name="Schachtman D."/>
        </authorList>
    </citation>
    <scope>NUCLEOTIDE SEQUENCE [LARGE SCALE GENOMIC DNA]</scope>
    <source>
        <strain evidence="2 3">3773</strain>
    </source>
</reference>
<evidence type="ECO:0008006" key="4">
    <source>
        <dbReference type="Google" id="ProtNLM"/>
    </source>
</evidence>
<feature type="chain" id="PRO_5045056222" description="Lipoprotein" evidence="1">
    <location>
        <begin position="21"/>
        <end position="175"/>
    </location>
</feature>
<evidence type="ECO:0000313" key="3">
    <source>
        <dbReference type="Proteomes" id="UP001255185"/>
    </source>
</evidence>
<evidence type="ECO:0000256" key="1">
    <source>
        <dbReference type="SAM" id="SignalP"/>
    </source>
</evidence>
<proteinExistence type="predicted"/>
<dbReference type="PROSITE" id="PS51257">
    <property type="entry name" value="PROKAR_LIPOPROTEIN"/>
    <property type="match status" value="1"/>
</dbReference>
<gene>
    <name evidence="2" type="ORF">J2X31_003560</name>
</gene>
<dbReference type="EMBL" id="JAVDVI010000023">
    <property type="protein sequence ID" value="MDR6969527.1"/>
    <property type="molecule type" value="Genomic_DNA"/>
</dbReference>